<dbReference type="Proteomes" id="UP000800200">
    <property type="component" value="Unassembled WGS sequence"/>
</dbReference>
<gene>
    <name evidence="2" type="ORF">K469DRAFT_708772</name>
</gene>
<sequence>MAVTDPFSLLQQNCWICSPRSSPSPFGPPVQMPLAAGIGINGCPEREPGSTGKRKKSAERKKSDNVKRPPQQQPPRRSTKNKKRSVKLARRLKSGPARNVGRNLANGQGKRRKGSWRSVLKKLQSERSKNALRLQESAYVSERRGGRATFAPNCRKGTSRATTHGKRTNGAGPNQGGSSSCNQMHWSKVMINLMIIESYLGDIYT</sequence>
<evidence type="ECO:0000313" key="2">
    <source>
        <dbReference type="EMBL" id="KAF2184588.1"/>
    </source>
</evidence>
<proteinExistence type="predicted"/>
<feature type="region of interest" description="Disordered" evidence="1">
    <location>
        <begin position="148"/>
        <end position="180"/>
    </location>
</feature>
<evidence type="ECO:0000256" key="1">
    <source>
        <dbReference type="SAM" id="MobiDB-lite"/>
    </source>
</evidence>
<organism evidence="2 3">
    <name type="scientific">Zopfia rhizophila CBS 207.26</name>
    <dbReference type="NCBI Taxonomy" id="1314779"/>
    <lineage>
        <taxon>Eukaryota</taxon>
        <taxon>Fungi</taxon>
        <taxon>Dikarya</taxon>
        <taxon>Ascomycota</taxon>
        <taxon>Pezizomycotina</taxon>
        <taxon>Dothideomycetes</taxon>
        <taxon>Dothideomycetes incertae sedis</taxon>
        <taxon>Zopfiaceae</taxon>
        <taxon>Zopfia</taxon>
    </lineage>
</organism>
<evidence type="ECO:0000313" key="3">
    <source>
        <dbReference type="Proteomes" id="UP000800200"/>
    </source>
</evidence>
<reference evidence="2" key="1">
    <citation type="journal article" date="2020" name="Stud. Mycol.">
        <title>101 Dothideomycetes genomes: a test case for predicting lifestyles and emergence of pathogens.</title>
        <authorList>
            <person name="Haridas S."/>
            <person name="Albert R."/>
            <person name="Binder M."/>
            <person name="Bloem J."/>
            <person name="Labutti K."/>
            <person name="Salamov A."/>
            <person name="Andreopoulos B."/>
            <person name="Baker S."/>
            <person name="Barry K."/>
            <person name="Bills G."/>
            <person name="Bluhm B."/>
            <person name="Cannon C."/>
            <person name="Castanera R."/>
            <person name="Culley D."/>
            <person name="Daum C."/>
            <person name="Ezra D."/>
            <person name="Gonzalez J."/>
            <person name="Henrissat B."/>
            <person name="Kuo A."/>
            <person name="Liang C."/>
            <person name="Lipzen A."/>
            <person name="Lutzoni F."/>
            <person name="Magnuson J."/>
            <person name="Mondo S."/>
            <person name="Nolan M."/>
            <person name="Ohm R."/>
            <person name="Pangilinan J."/>
            <person name="Park H.-J."/>
            <person name="Ramirez L."/>
            <person name="Alfaro M."/>
            <person name="Sun H."/>
            <person name="Tritt A."/>
            <person name="Yoshinaga Y."/>
            <person name="Zwiers L.-H."/>
            <person name="Turgeon B."/>
            <person name="Goodwin S."/>
            <person name="Spatafora J."/>
            <person name="Crous P."/>
            <person name="Grigoriev I."/>
        </authorList>
    </citation>
    <scope>NUCLEOTIDE SEQUENCE</scope>
    <source>
        <strain evidence="2">CBS 207.26</strain>
    </source>
</reference>
<dbReference type="EMBL" id="ML994637">
    <property type="protein sequence ID" value="KAF2184588.1"/>
    <property type="molecule type" value="Genomic_DNA"/>
</dbReference>
<name>A0A6A6E273_9PEZI</name>
<dbReference type="AlphaFoldDB" id="A0A6A6E273"/>
<keyword evidence="3" id="KW-1185">Reference proteome</keyword>
<feature type="compositionally biased region" description="Basic residues" evidence="1">
    <location>
        <begin position="77"/>
        <end position="93"/>
    </location>
</feature>
<accession>A0A6A6E273</accession>
<feature type="region of interest" description="Disordered" evidence="1">
    <location>
        <begin position="22"/>
        <end position="117"/>
    </location>
</feature>
<protein>
    <submittedName>
        <fullName evidence="2">Uncharacterized protein</fullName>
    </submittedName>
</protein>